<evidence type="ECO:0000313" key="2">
    <source>
        <dbReference type="Proteomes" id="UP000630097"/>
    </source>
</evidence>
<gene>
    <name evidence="1" type="ORF">Pka01_73830</name>
</gene>
<reference evidence="1 2" key="1">
    <citation type="submission" date="2021-01" db="EMBL/GenBank/DDBJ databases">
        <title>Whole genome shotgun sequence of Planotetraspora kaengkrachanensis NBRC 104272.</title>
        <authorList>
            <person name="Komaki H."/>
            <person name="Tamura T."/>
        </authorList>
    </citation>
    <scope>NUCLEOTIDE SEQUENCE [LARGE SCALE GENOMIC DNA]</scope>
    <source>
        <strain evidence="1 2">NBRC 104272</strain>
    </source>
</reference>
<dbReference type="EMBL" id="BONV01000049">
    <property type="protein sequence ID" value="GIG84256.1"/>
    <property type="molecule type" value="Genomic_DNA"/>
</dbReference>
<dbReference type="Proteomes" id="UP000630097">
    <property type="component" value="Unassembled WGS sequence"/>
</dbReference>
<protein>
    <submittedName>
        <fullName evidence="1">Uncharacterized protein</fullName>
    </submittedName>
</protein>
<evidence type="ECO:0000313" key="1">
    <source>
        <dbReference type="EMBL" id="GIG84256.1"/>
    </source>
</evidence>
<accession>A0A8J3Q000</accession>
<dbReference type="AlphaFoldDB" id="A0A8J3Q000"/>
<organism evidence="1 2">
    <name type="scientific">Planotetraspora kaengkrachanensis</name>
    <dbReference type="NCBI Taxonomy" id="575193"/>
    <lineage>
        <taxon>Bacteria</taxon>
        <taxon>Bacillati</taxon>
        <taxon>Actinomycetota</taxon>
        <taxon>Actinomycetes</taxon>
        <taxon>Streptosporangiales</taxon>
        <taxon>Streptosporangiaceae</taxon>
        <taxon>Planotetraspora</taxon>
    </lineage>
</organism>
<sequence length="114" mass="12225">MTFVRLNSGSGSTAGVRPSGISSIQRGPVVLALDYINYTPKTSAQTLRAYNLSILHKILSLDRTLAALLPTVIGTALYVVDSQYWTSDLETHLNIYASNAPQSANRLVASSIEG</sequence>
<dbReference type="RefSeq" id="WP_203887535.1">
    <property type="nucleotide sequence ID" value="NZ_BAABHH010000013.1"/>
</dbReference>
<name>A0A8J3Q000_9ACTN</name>
<proteinExistence type="predicted"/>
<comment type="caution">
    <text evidence="1">The sequence shown here is derived from an EMBL/GenBank/DDBJ whole genome shotgun (WGS) entry which is preliminary data.</text>
</comment>
<keyword evidence="2" id="KW-1185">Reference proteome</keyword>